<evidence type="ECO:0000313" key="4">
    <source>
        <dbReference type="Proteomes" id="UP000749740"/>
    </source>
</evidence>
<dbReference type="Gene3D" id="3.30.450.20">
    <property type="entry name" value="PAS domain"/>
    <property type="match status" value="1"/>
</dbReference>
<proteinExistence type="predicted"/>
<evidence type="ECO:0000259" key="2">
    <source>
        <dbReference type="Pfam" id="PF08448"/>
    </source>
</evidence>
<dbReference type="SUPFAM" id="SSF55785">
    <property type="entry name" value="PYP-like sensor domain (PAS domain)"/>
    <property type="match status" value="1"/>
</dbReference>
<comment type="caution">
    <text evidence="3">The sequence shown here is derived from an EMBL/GenBank/DDBJ whole genome shotgun (WGS) entry which is preliminary data.</text>
</comment>
<dbReference type="Proteomes" id="UP000749740">
    <property type="component" value="Unassembled WGS sequence"/>
</dbReference>
<name>A0A9Q3QWF9_9HYPH</name>
<evidence type="ECO:0000313" key="3">
    <source>
        <dbReference type="EMBL" id="MBX5021800.1"/>
    </source>
</evidence>
<feature type="compositionally biased region" description="Basic and acidic residues" evidence="1">
    <location>
        <begin position="258"/>
        <end position="272"/>
    </location>
</feature>
<dbReference type="Pfam" id="PF08448">
    <property type="entry name" value="PAS_4"/>
    <property type="match status" value="1"/>
</dbReference>
<dbReference type="InterPro" id="IPR035965">
    <property type="entry name" value="PAS-like_dom_sf"/>
</dbReference>
<sequence length="272" mass="30930">MGVGGVLLELFRAFSLRCAQIEDAIRLGDDQRVMALDRHVEPLVEAILACRAANLLEVHMQLQFVSHMIRRDADDSASVTEHTAVLSYLLDRYFGPHGPDWRTPLPQDVRIEPPAAYVPDTDNGQFLNAAILESLPDRVAVLTRDYRYLYSNSANCIHLNRKPMELIGRHLREFIGEERFAECARHKLDACFAGEQIDYSYERPVGSRQMRCRMTPLHDAGGTVIGALIVMEDLDRRPGLPDQPPPVRQSPRRRVRNRHDQGNGSGDRRENR</sequence>
<feature type="domain" description="PAS fold-4" evidence="2">
    <location>
        <begin position="132"/>
        <end position="236"/>
    </location>
</feature>
<protein>
    <submittedName>
        <fullName evidence="3">PAS domain-containing protein</fullName>
    </submittedName>
</protein>
<accession>A0A9Q3QWF9</accession>
<dbReference type="AlphaFoldDB" id="A0A9Q3QWF9"/>
<gene>
    <name evidence="3" type="ORF">HJB63_04270</name>
</gene>
<dbReference type="EMBL" id="JABDYC010000001">
    <property type="protein sequence ID" value="MBX5021800.1"/>
    <property type="molecule type" value="Genomic_DNA"/>
</dbReference>
<feature type="region of interest" description="Disordered" evidence="1">
    <location>
        <begin position="235"/>
        <end position="272"/>
    </location>
</feature>
<evidence type="ECO:0000256" key="1">
    <source>
        <dbReference type="SAM" id="MobiDB-lite"/>
    </source>
</evidence>
<dbReference type="InterPro" id="IPR000014">
    <property type="entry name" value="PAS"/>
</dbReference>
<dbReference type="CDD" id="cd00130">
    <property type="entry name" value="PAS"/>
    <property type="match status" value="1"/>
</dbReference>
<reference evidence="3" key="1">
    <citation type="submission" date="2020-04" db="EMBL/GenBank/DDBJ databases">
        <title>Global-level population genomics: horizontal gene transfer, symbiosis and evolution in Rhizobia.</title>
        <authorList>
            <person name="Gai Y."/>
        </authorList>
    </citation>
    <scope>NUCLEOTIDE SEQUENCE</scope>
    <source>
        <strain evidence="3">BLR57</strain>
    </source>
</reference>
<organism evidence="3 4">
    <name type="scientific">Rhizobium lentis</name>
    <dbReference type="NCBI Taxonomy" id="1138194"/>
    <lineage>
        <taxon>Bacteria</taxon>
        <taxon>Pseudomonadati</taxon>
        <taxon>Pseudomonadota</taxon>
        <taxon>Alphaproteobacteria</taxon>
        <taxon>Hyphomicrobiales</taxon>
        <taxon>Rhizobiaceae</taxon>
        <taxon>Rhizobium/Agrobacterium group</taxon>
        <taxon>Rhizobium</taxon>
    </lineage>
</organism>
<dbReference type="InterPro" id="IPR013656">
    <property type="entry name" value="PAS_4"/>
</dbReference>